<dbReference type="Gene3D" id="1.20.1270.180">
    <property type="match status" value="1"/>
</dbReference>
<feature type="chain" id="PRO_5015551652" evidence="1">
    <location>
        <begin position="20"/>
        <end position="181"/>
    </location>
</feature>
<dbReference type="RefSeq" id="WP_107826249.1">
    <property type="nucleotide sequence ID" value="NZ_CP160205.1"/>
</dbReference>
<keyword evidence="1" id="KW-0732">Signal</keyword>
<feature type="signal peptide" evidence="1">
    <location>
        <begin position="1"/>
        <end position="19"/>
    </location>
</feature>
<name>A0A2T5JEE1_9SPHI</name>
<protein>
    <submittedName>
        <fullName evidence="3">Uncharacterized protein DUF1311</fullName>
    </submittedName>
</protein>
<accession>A0A2T5JEE1</accession>
<dbReference type="OrthoDB" id="7340239at2"/>
<proteinExistence type="predicted"/>
<sequence length="181" mass="20770">MKKFLILLCLIMFVKVAFCQNDGPKQVTPQMLQTIKANIEKEVTVLKQRKGKDKNADELAFMADTFRIEQTFRKTSAIDYSTAGMREGTNVRREGYDKLLNTYYNKLLKLLKPADKAILINAQRSWITYRDNEAKLIYKLSEDEYSGGGTIQQLISAGDYADLTVQRAIAIFQYYDSVINK</sequence>
<dbReference type="EMBL" id="QAOQ01000001">
    <property type="protein sequence ID" value="PTR00801.1"/>
    <property type="molecule type" value="Genomic_DNA"/>
</dbReference>
<dbReference type="InterPro" id="IPR009739">
    <property type="entry name" value="LprI-like_N"/>
</dbReference>
<dbReference type="Proteomes" id="UP000244168">
    <property type="component" value="Unassembled WGS sequence"/>
</dbReference>
<reference evidence="3 4" key="1">
    <citation type="submission" date="2018-04" db="EMBL/GenBank/DDBJ databases">
        <title>Genomic Encyclopedia of Archaeal and Bacterial Type Strains, Phase II (KMG-II): from individual species to whole genera.</title>
        <authorList>
            <person name="Goeker M."/>
        </authorList>
    </citation>
    <scope>NUCLEOTIDE SEQUENCE [LARGE SCALE GENOMIC DNA]</scope>
    <source>
        <strain evidence="3 4">DSM 26809</strain>
    </source>
</reference>
<dbReference type="Pfam" id="PF07007">
    <property type="entry name" value="LprI"/>
    <property type="match status" value="1"/>
</dbReference>
<dbReference type="AlphaFoldDB" id="A0A2T5JEE1"/>
<evidence type="ECO:0000259" key="2">
    <source>
        <dbReference type="Pfam" id="PF07007"/>
    </source>
</evidence>
<feature type="domain" description="Lysozyme inhibitor LprI-like N-terminal" evidence="2">
    <location>
        <begin position="80"/>
        <end position="168"/>
    </location>
</feature>
<comment type="caution">
    <text evidence="3">The sequence shown here is derived from an EMBL/GenBank/DDBJ whole genome shotgun (WGS) entry which is preliminary data.</text>
</comment>
<keyword evidence="4" id="KW-1185">Reference proteome</keyword>
<evidence type="ECO:0000256" key="1">
    <source>
        <dbReference type="SAM" id="SignalP"/>
    </source>
</evidence>
<evidence type="ECO:0000313" key="3">
    <source>
        <dbReference type="EMBL" id="PTR00801.1"/>
    </source>
</evidence>
<organism evidence="3 4">
    <name type="scientific">Mucilaginibacter yixingensis</name>
    <dbReference type="NCBI Taxonomy" id="1295612"/>
    <lineage>
        <taxon>Bacteria</taxon>
        <taxon>Pseudomonadati</taxon>
        <taxon>Bacteroidota</taxon>
        <taxon>Sphingobacteriia</taxon>
        <taxon>Sphingobacteriales</taxon>
        <taxon>Sphingobacteriaceae</taxon>
        <taxon>Mucilaginibacter</taxon>
    </lineage>
</organism>
<gene>
    <name evidence="3" type="ORF">C8P68_10128</name>
</gene>
<evidence type="ECO:0000313" key="4">
    <source>
        <dbReference type="Proteomes" id="UP000244168"/>
    </source>
</evidence>